<dbReference type="PROSITE" id="PS51257">
    <property type="entry name" value="PROKAR_LIPOPROTEIN"/>
    <property type="match status" value="1"/>
</dbReference>
<keyword evidence="5" id="KW-0732">Signal</keyword>
<keyword evidence="3" id="KW-0813">Transport</keyword>
<feature type="domain" description="Multidrug resistance protein MdtA-like barrel-sandwich hybrid" evidence="6">
    <location>
        <begin position="73"/>
        <end position="203"/>
    </location>
</feature>
<feature type="domain" description="Multidrug resistance protein MdtA-like C-terminal permuted SH3" evidence="8">
    <location>
        <begin position="295"/>
        <end position="353"/>
    </location>
</feature>
<protein>
    <submittedName>
        <fullName evidence="9">Efflux RND transporter periplasmic adaptor subunit</fullName>
    </submittedName>
</protein>
<dbReference type="Proteomes" id="UP000297564">
    <property type="component" value="Unassembled WGS sequence"/>
</dbReference>
<dbReference type="Gene3D" id="2.40.50.100">
    <property type="match status" value="1"/>
</dbReference>
<dbReference type="PANTHER" id="PTHR30469">
    <property type="entry name" value="MULTIDRUG RESISTANCE PROTEIN MDTA"/>
    <property type="match status" value="1"/>
</dbReference>
<dbReference type="Pfam" id="PF25954">
    <property type="entry name" value="Beta-barrel_RND_2"/>
    <property type="match status" value="1"/>
</dbReference>
<dbReference type="Gene3D" id="1.10.287.470">
    <property type="entry name" value="Helix hairpin bin"/>
    <property type="match status" value="1"/>
</dbReference>
<dbReference type="Gene3D" id="2.40.420.20">
    <property type="match status" value="1"/>
</dbReference>
<comment type="subcellular location">
    <subcellularLocation>
        <location evidence="1">Cell envelope</location>
    </subcellularLocation>
</comment>
<evidence type="ECO:0000259" key="6">
    <source>
        <dbReference type="Pfam" id="PF25917"/>
    </source>
</evidence>
<evidence type="ECO:0000313" key="10">
    <source>
        <dbReference type="Proteomes" id="UP000297564"/>
    </source>
</evidence>
<gene>
    <name evidence="9" type="ORF">EZ242_19280</name>
</gene>
<evidence type="ECO:0000256" key="1">
    <source>
        <dbReference type="ARBA" id="ARBA00004196"/>
    </source>
</evidence>
<evidence type="ECO:0000256" key="3">
    <source>
        <dbReference type="ARBA" id="ARBA00022448"/>
    </source>
</evidence>
<proteinExistence type="inferred from homology"/>
<dbReference type="Pfam" id="PF25917">
    <property type="entry name" value="BSH_RND"/>
    <property type="match status" value="1"/>
</dbReference>
<evidence type="ECO:0000313" key="9">
    <source>
        <dbReference type="EMBL" id="TFY96820.1"/>
    </source>
</evidence>
<dbReference type="InterPro" id="IPR006143">
    <property type="entry name" value="RND_pump_MFP"/>
</dbReference>
<dbReference type="InterPro" id="IPR058625">
    <property type="entry name" value="MdtA-like_BSH"/>
</dbReference>
<dbReference type="Pfam" id="PF25967">
    <property type="entry name" value="RND-MFP_C"/>
    <property type="match status" value="1"/>
</dbReference>
<feature type="signal peptide" evidence="5">
    <location>
        <begin position="1"/>
        <end position="29"/>
    </location>
</feature>
<feature type="coiled-coil region" evidence="4">
    <location>
        <begin position="147"/>
        <end position="174"/>
    </location>
</feature>
<feature type="domain" description="CusB-like beta-barrel" evidence="7">
    <location>
        <begin position="218"/>
        <end position="272"/>
    </location>
</feature>
<dbReference type="Gene3D" id="2.40.30.170">
    <property type="match status" value="1"/>
</dbReference>
<dbReference type="GO" id="GO:1990281">
    <property type="term" value="C:efflux pump complex"/>
    <property type="evidence" value="ECO:0007669"/>
    <property type="project" value="TreeGrafter"/>
</dbReference>
<keyword evidence="10" id="KW-1185">Reference proteome</keyword>
<dbReference type="InterPro" id="IPR058792">
    <property type="entry name" value="Beta-barrel_RND_2"/>
</dbReference>
<dbReference type="EMBL" id="SMLL01000008">
    <property type="protein sequence ID" value="TFY96820.1"/>
    <property type="molecule type" value="Genomic_DNA"/>
</dbReference>
<organism evidence="9 10">
    <name type="scientific">Ramlibacter rhizophilus</name>
    <dbReference type="NCBI Taxonomy" id="1781167"/>
    <lineage>
        <taxon>Bacteria</taxon>
        <taxon>Pseudomonadati</taxon>
        <taxon>Pseudomonadota</taxon>
        <taxon>Betaproteobacteria</taxon>
        <taxon>Burkholderiales</taxon>
        <taxon>Comamonadaceae</taxon>
        <taxon>Ramlibacter</taxon>
    </lineage>
</organism>
<dbReference type="GO" id="GO:0015562">
    <property type="term" value="F:efflux transmembrane transporter activity"/>
    <property type="evidence" value="ECO:0007669"/>
    <property type="project" value="TreeGrafter"/>
</dbReference>
<dbReference type="OrthoDB" id="9806939at2"/>
<sequence length="368" mass="38708">MRPSPAFSLRAARACAPVAGWLLLVATLAGCSRPPPPPEPVRSVKVLTVAASPWQSAREFSAEVRPRVETRLGFRVGGKMLDRAVEPGQRVRGGQLLARLDAQDFQLASEAARAQVQAATTQRDLAAADLRRYASLREQNFISGAELERREATLRAAQAQLDQAQAQLSVQGNQARYAALAAPAAGVVTSVDAEPGQVLAAGAPVLRLALDGPRDAVFAIPEDQLSRVRPGLPVSVRQWSDGKTLAGQVREVSASADPATRTYQVKVAIAGDAPPLGATVYLKPHGMDPTGLPVIKLPTSALRQEGKGSAVWLLDAATMTVRLQPVEIAGIDGNEAVVASGLQPGMQVVTAGVHALAPGQKVTLWQAR</sequence>
<dbReference type="SUPFAM" id="SSF111369">
    <property type="entry name" value="HlyD-like secretion proteins"/>
    <property type="match status" value="1"/>
</dbReference>
<evidence type="ECO:0000259" key="7">
    <source>
        <dbReference type="Pfam" id="PF25954"/>
    </source>
</evidence>
<evidence type="ECO:0000256" key="4">
    <source>
        <dbReference type="SAM" id="Coils"/>
    </source>
</evidence>
<feature type="chain" id="PRO_5021301229" evidence="5">
    <location>
        <begin position="30"/>
        <end position="368"/>
    </location>
</feature>
<evidence type="ECO:0000259" key="8">
    <source>
        <dbReference type="Pfam" id="PF25967"/>
    </source>
</evidence>
<evidence type="ECO:0000256" key="2">
    <source>
        <dbReference type="ARBA" id="ARBA00009477"/>
    </source>
</evidence>
<keyword evidence="4" id="KW-0175">Coiled coil</keyword>
<name>A0A4Z0BDF1_9BURK</name>
<accession>A0A4Z0BDF1</accession>
<dbReference type="NCBIfam" id="TIGR01730">
    <property type="entry name" value="RND_mfp"/>
    <property type="match status" value="1"/>
</dbReference>
<comment type="similarity">
    <text evidence="2">Belongs to the membrane fusion protein (MFP) (TC 8.A.1) family.</text>
</comment>
<comment type="caution">
    <text evidence="9">The sequence shown here is derived from an EMBL/GenBank/DDBJ whole genome shotgun (WGS) entry which is preliminary data.</text>
</comment>
<dbReference type="InterPro" id="IPR058627">
    <property type="entry name" value="MdtA-like_C"/>
</dbReference>
<evidence type="ECO:0000256" key="5">
    <source>
        <dbReference type="SAM" id="SignalP"/>
    </source>
</evidence>
<dbReference type="PANTHER" id="PTHR30469:SF38">
    <property type="entry name" value="HLYD FAMILY SECRETION PROTEIN"/>
    <property type="match status" value="1"/>
</dbReference>
<reference evidence="9 10" key="1">
    <citation type="submission" date="2019-03" db="EMBL/GenBank/DDBJ databases">
        <title>Ramlibacter rhizophilus CCTCC AB2015357, whole genome shotgun sequence.</title>
        <authorList>
            <person name="Zhang X."/>
            <person name="Feng G."/>
            <person name="Zhu H."/>
        </authorList>
    </citation>
    <scope>NUCLEOTIDE SEQUENCE [LARGE SCALE GENOMIC DNA]</scope>
    <source>
        <strain evidence="9 10">CCTCC AB2015357</strain>
    </source>
</reference>
<dbReference type="AlphaFoldDB" id="A0A4Z0BDF1"/>